<feature type="signal peptide" evidence="1">
    <location>
        <begin position="1"/>
        <end position="21"/>
    </location>
</feature>
<dbReference type="AlphaFoldDB" id="A0A419X602"/>
<dbReference type="EMBL" id="RAPQ01000008">
    <property type="protein sequence ID" value="RKE03157.1"/>
    <property type="molecule type" value="Genomic_DNA"/>
</dbReference>
<keyword evidence="1" id="KW-0732">Signal</keyword>
<evidence type="ECO:0008006" key="4">
    <source>
        <dbReference type="Google" id="ProtNLM"/>
    </source>
</evidence>
<evidence type="ECO:0000256" key="1">
    <source>
        <dbReference type="SAM" id="SignalP"/>
    </source>
</evidence>
<organism evidence="2 3">
    <name type="scientific">Marinifilum flexuosum</name>
    <dbReference type="NCBI Taxonomy" id="1117708"/>
    <lineage>
        <taxon>Bacteria</taxon>
        <taxon>Pseudomonadati</taxon>
        <taxon>Bacteroidota</taxon>
        <taxon>Bacteroidia</taxon>
        <taxon>Marinilabiliales</taxon>
        <taxon>Marinifilaceae</taxon>
    </lineage>
</organism>
<accession>A0A419X602</accession>
<protein>
    <recommendedName>
        <fullName evidence="4">Outer membrane protein with beta-barrel domain</fullName>
    </recommendedName>
</protein>
<keyword evidence="3" id="KW-1185">Reference proteome</keyword>
<evidence type="ECO:0000313" key="2">
    <source>
        <dbReference type="EMBL" id="RKE03157.1"/>
    </source>
</evidence>
<proteinExistence type="predicted"/>
<feature type="chain" id="PRO_5018968440" description="Outer membrane protein with beta-barrel domain" evidence="1">
    <location>
        <begin position="22"/>
        <end position="196"/>
    </location>
</feature>
<reference evidence="2 3" key="1">
    <citation type="submission" date="2018-09" db="EMBL/GenBank/DDBJ databases">
        <title>Genomic Encyclopedia of Archaeal and Bacterial Type Strains, Phase II (KMG-II): from individual species to whole genera.</title>
        <authorList>
            <person name="Goeker M."/>
        </authorList>
    </citation>
    <scope>NUCLEOTIDE SEQUENCE [LARGE SCALE GENOMIC DNA]</scope>
    <source>
        <strain evidence="2 3">DSM 21950</strain>
    </source>
</reference>
<evidence type="ECO:0000313" key="3">
    <source>
        <dbReference type="Proteomes" id="UP000284531"/>
    </source>
</evidence>
<name>A0A419X602_9BACT</name>
<comment type="caution">
    <text evidence="2">The sequence shown here is derived from an EMBL/GenBank/DDBJ whole genome shotgun (WGS) entry which is preliminary data.</text>
</comment>
<gene>
    <name evidence="2" type="ORF">BXY64_0148</name>
</gene>
<dbReference type="RefSeq" id="WP_120238080.1">
    <property type="nucleotide sequence ID" value="NZ_RAPQ01000008.1"/>
</dbReference>
<sequence length="196" mass="22350">MKKIYTTLFVLSLLIHFQSLAHNNDKILNNKEELIYKAASNFSLPGVQSNSVPNKVAKWHLIAKTSFYDNQPVPALGASYRINKFHVGLGARYKGDAANKDNSVTPYVELGYNVLNNYSKFYIIPSISLFKYEFIEPKSWVIESGDIPVGKGEISLTTGVKWFFFQFNYLLIKDSKKYNIEKSKHFGGSIGFRFKL</sequence>
<dbReference type="Proteomes" id="UP000284531">
    <property type="component" value="Unassembled WGS sequence"/>
</dbReference>